<proteinExistence type="predicted"/>
<evidence type="ECO:0000313" key="2">
    <source>
        <dbReference type="EMBL" id="MDP4540579.1"/>
    </source>
</evidence>
<reference evidence="2 3" key="1">
    <citation type="submission" date="2023-08" db="EMBL/GenBank/DDBJ databases">
        <title>genomic of DY56.</title>
        <authorList>
            <person name="Wang Y."/>
        </authorList>
    </citation>
    <scope>NUCLEOTIDE SEQUENCE [LARGE SCALE GENOMIC DNA]</scope>
    <source>
        <strain evidence="2 3">DY56-A-20</strain>
    </source>
</reference>
<dbReference type="InterPro" id="IPR029767">
    <property type="entry name" value="WecB-like"/>
</dbReference>
<organism evidence="2 3">
    <name type="scientific">Qipengyuania benthica</name>
    <dbReference type="NCBI Taxonomy" id="3067651"/>
    <lineage>
        <taxon>Bacteria</taxon>
        <taxon>Pseudomonadati</taxon>
        <taxon>Pseudomonadota</taxon>
        <taxon>Alphaproteobacteria</taxon>
        <taxon>Sphingomonadales</taxon>
        <taxon>Erythrobacteraceae</taxon>
        <taxon>Qipengyuania</taxon>
    </lineage>
</organism>
<dbReference type="Gene3D" id="3.40.50.2000">
    <property type="entry name" value="Glycogen Phosphorylase B"/>
    <property type="match status" value="2"/>
</dbReference>
<dbReference type="PANTHER" id="PTHR43174">
    <property type="entry name" value="UDP-N-ACETYLGLUCOSAMINE 2-EPIMERASE"/>
    <property type="match status" value="1"/>
</dbReference>
<dbReference type="EC" id="3.2.1.183" evidence="2"/>
<dbReference type="InterPro" id="IPR020004">
    <property type="entry name" value="UDP-GlcNAc_Epase"/>
</dbReference>
<keyword evidence="2" id="KW-0378">Hydrolase</keyword>
<protein>
    <submittedName>
        <fullName evidence="2">UDP-N-acetylglucosamine 2-epimerase</fullName>
        <ecNumber evidence="2">3.2.1.183</ecNumber>
    </submittedName>
</protein>
<feature type="domain" description="UDP-N-acetylglucosamine 2-epimerase" evidence="1">
    <location>
        <begin position="23"/>
        <end position="360"/>
    </location>
</feature>
<dbReference type="RefSeq" id="WP_305930587.1">
    <property type="nucleotide sequence ID" value="NZ_JAVAIL010000005.1"/>
</dbReference>
<dbReference type="SUPFAM" id="SSF53756">
    <property type="entry name" value="UDP-Glycosyltransferase/glycogen phosphorylase"/>
    <property type="match status" value="1"/>
</dbReference>
<dbReference type="Pfam" id="PF02350">
    <property type="entry name" value="Epimerase_2"/>
    <property type="match status" value="1"/>
</dbReference>
<dbReference type="Proteomes" id="UP001235664">
    <property type="component" value="Unassembled WGS sequence"/>
</dbReference>
<keyword evidence="3" id="KW-1185">Reference proteome</keyword>
<comment type="caution">
    <text evidence="2">The sequence shown here is derived from an EMBL/GenBank/DDBJ whole genome shotgun (WGS) entry which is preliminary data.</text>
</comment>
<keyword evidence="2" id="KW-0326">Glycosidase</keyword>
<evidence type="ECO:0000313" key="3">
    <source>
        <dbReference type="Proteomes" id="UP001235664"/>
    </source>
</evidence>
<dbReference type="InterPro" id="IPR003331">
    <property type="entry name" value="UDP_GlcNAc_Epimerase_2_dom"/>
</dbReference>
<sequence length="377" mass="40830">MKRLTYLSGTRADFGLMERTLKRIASSDQFDLELVVTGMHLSDRFGRTEREVTASGLRVALRIDVPIDEDSSRGMGVAAGIITSAMANYFAERPRDGIILLGDRGEMLSAAIAALYASVPVIHIAGGERSGSVDESIRHAITKLAHVHLVSTEDGRRRVIGLGEQPGQVHRVGAPGLAGLLDCATTDLGELARKYGFDPARPYALLLHHPVVQDAQSAGDQWRAIFAALEKTDLQVVALLPNADYGTDAIRREIDRQTSTKRLIKIEHMPRSDYVSALRHARFLIGNSSSGIVEAATLQTPVVNIGDRQAERLRSANVFDASYEPASIACAIDLAEKFDPAGLVNVFGGSDADTRICEILAAKDLSDPDLLKKSMTY</sequence>
<gene>
    <name evidence="2" type="primary">neuC</name>
    <name evidence="2" type="ORF">Q9K01_13180</name>
</gene>
<dbReference type="EMBL" id="JAVAIL010000005">
    <property type="protein sequence ID" value="MDP4540579.1"/>
    <property type="molecule type" value="Genomic_DNA"/>
</dbReference>
<evidence type="ECO:0000259" key="1">
    <source>
        <dbReference type="Pfam" id="PF02350"/>
    </source>
</evidence>
<name>A0ABT9HC26_9SPHN</name>
<dbReference type="NCBIfam" id="TIGR03568">
    <property type="entry name" value="NeuC_NnaA"/>
    <property type="match status" value="1"/>
</dbReference>
<dbReference type="PANTHER" id="PTHR43174:SF3">
    <property type="entry name" value="UDP-N-ACETYLGLUCOSAMINE 2-EPIMERASE"/>
    <property type="match status" value="1"/>
</dbReference>
<accession>A0ABT9HC26</accession>
<dbReference type="GO" id="GO:0016798">
    <property type="term" value="F:hydrolase activity, acting on glycosyl bonds"/>
    <property type="evidence" value="ECO:0007669"/>
    <property type="project" value="UniProtKB-KW"/>
</dbReference>